<dbReference type="Proteomes" id="UP001054252">
    <property type="component" value="Unassembled WGS sequence"/>
</dbReference>
<evidence type="ECO:0000313" key="1">
    <source>
        <dbReference type="EMBL" id="GKV20686.1"/>
    </source>
</evidence>
<reference evidence="1 2" key="1">
    <citation type="journal article" date="2021" name="Commun. Biol.">
        <title>The genome of Shorea leprosula (Dipterocarpaceae) highlights the ecological relevance of drought in aseasonal tropical rainforests.</title>
        <authorList>
            <person name="Ng K.K.S."/>
            <person name="Kobayashi M.J."/>
            <person name="Fawcett J.A."/>
            <person name="Hatakeyama M."/>
            <person name="Paape T."/>
            <person name="Ng C.H."/>
            <person name="Ang C.C."/>
            <person name="Tnah L.H."/>
            <person name="Lee C.T."/>
            <person name="Nishiyama T."/>
            <person name="Sese J."/>
            <person name="O'Brien M.J."/>
            <person name="Copetti D."/>
            <person name="Mohd Noor M.I."/>
            <person name="Ong R.C."/>
            <person name="Putra M."/>
            <person name="Sireger I.Z."/>
            <person name="Indrioko S."/>
            <person name="Kosugi Y."/>
            <person name="Izuno A."/>
            <person name="Isagi Y."/>
            <person name="Lee S.L."/>
            <person name="Shimizu K.K."/>
        </authorList>
    </citation>
    <scope>NUCLEOTIDE SEQUENCE [LARGE SCALE GENOMIC DNA]</scope>
    <source>
        <strain evidence="1">214</strain>
    </source>
</reference>
<keyword evidence="2" id="KW-1185">Reference proteome</keyword>
<dbReference type="EMBL" id="BPVZ01000055">
    <property type="protein sequence ID" value="GKV20686.1"/>
    <property type="molecule type" value="Genomic_DNA"/>
</dbReference>
<comment type="caution">
    <text evidence="1">The sequence shown here is derived from an EMBL/GenBank/DDBJ whole genome shotgun (WGS) entry which is preliminary data.</text>
</comment>
<accession>A0AAV5K724</accession>
<gene>
    <name evidence="1" type="ORF">SLEP1_g30773</name>
</gene>
<sequence>MVKRLDGMHMIEDSSFMSSEIDLESMSIGKRDALLVFCTLCKMGVKEDTDEVTVKTRILSFEFLQVITCMIFTFLW</sequence>
<name>A0AAV5K724_9ROSI</name>
<evidence type="ECO:0000313" key="2">
    <source>
        <dbReference type="Proteomes" id="UP001054252"/>
    </source>
</evidence>
<protein>
    <submittedName>
        <fullName evidence="1">Uncharacterized protein</fullName>
    </submittedName>
</protein>
<organism evidence="1 2">
    <name type="scientific">Rubroshorea leprosula</name>
    <dbReference type="NCBI Taxonomy" id="152421"/>
    <lineage>
        <taxon>Eukaryota</taxon>
        <taxon>Viridiplantae</taxon>
        <taxon>Streptophyta</taxon>
        <taxon>Embryophyta</taxon>
        <taxon>Tracheophyta</taxon>
        <taxon>Spermatophyta</taxon>
        <taxon>Magnoliopsida</taxon>
        <taxon>eudicotyledons</taxon>
        <taxon>Gunneridae</taxon>
        <taxon>Pentapetalae</taxon>
        <taxon>rosids</taxon>
        <taxon>malvids</taxon>
        <taxon>Malvales</taxon>
        <taxon>Dipterocarpaceae</taxon>
        <taxon>Rubroshorea</taxon>
    </lineage>
</organism>
<proteinExistence type="predicted"/>
<dbReference type="AlphaFoldDB" id="A0AAV5K724"/>